<evidence type="ECO:0000313" key="2">
    <source>
        <dbReference type="EMBL" id="CAF1313604.1"/>
    </source>
</evidence>
<accession>A0A815EKB6</accession>
<dbReference type="Proteomes" id="UP000663834">
    <property type="component" value="Unassembled WGS sequence"/>
</dbReference>
<evidence type="ECO:0000313" key="6">
    <source>
        <dbReference type="Proteomes" id="UP000663855"/>
    </source>
</evidence>
<gene>
    <name evidence="4" type="ORF">BYL167_LOCUS8318</name>
    <name evidence="2" type="ORF">CJN711_LOCUS17559</name>
    <name evidence="5" type="ORF">GIL414_LOCUS9936</name>
    <name evidence="3" type="ORF">KQP761_LOCUS15737</name>
</gene>
<reference evidence="2" key="1">
    <citation type="submission" date="2021-02" db="EMBL/GenBank/DDBJ databases">
        <authorList>
            <person name="Nowell W R."/>
        </authorList>
    </citation>
    <scope>NUCLEOTIDE SEQUENCE</scope>
</reference>
<evidence type="ECO:0000313" key="3">
    <source>
        <dbReference type="EMBL" id="CAF1521547.1"/>
    </source>
</evidence>
<keyword evidence="1" id="KW-0812">Transmembrane</keyword>
<keyword evidence="1" id="KW-0472">Membrane</keyword>
<organism evidence="2 6">
    <name type="scientific">Rotaria magnacalcarata</name>
    <dbReference type="NCBI Taxonomy" id="392030"/>
    <lineage>
        <taxon>Eukaryota</taxon>
        <taxon>Metazoa</taxon>
        <taxon>Spiralia</taxon>
        <taxon>Gnathifera</taxon>
        <taxon>Rotifera</taxon>
        <taxon>Eurotatoria</taxon>
        <taxon>Bdelloidea</taxon>
        <taxon>Philodinida</taxon>
        <taxon>Philodinidae</taxon>
        <taxon>Rotaria</taxon>
    </lineage>
</organism>
<dbReference type="EMBL" id="CAJNOV010008182">
    <property type="protein sequence ID" value="CAF1313604.1"/>
    <property type="molecule type" value="Genomic_DNA"/>
</dbReference>
<name>A0A815EKB6_9BILA</name>
<feature type="transmembrane region" description="Helical" evidence="1">
    <location>
        <begin position="133"/>
        <end position="155"/>
    </location>
</feature>
<dbReference type="Proteomes" id="UP000681967">
    <property type="component" value="Unassembled WGS sequence"/>
</dbReference>
<dbReference type="PANTHER" id="PTHR33444">
    <property type="entry name" value="SI:DKEY-19B23.12-RELATED"/>
    <property type="match status" value="1"/>
</dbReference>
<evidence type="ECO:0000256" key="1">
    <source>
        <dbReference type="SAM" id="Phobius"/>
    </source>
</evidence>
<feature type="transmembrane region" description="Helical" evidence="1">
    <location>
        <begin position="186"/>
        <end position="210"/>
    </location>
</feature>
<comment type="caution">
    <text evidence="2">The sequence shown here is derived from an EMBL/GenBank/DDBJ whole genome shotgun (WGS) entry which is preliminary data.</text>
</comment>
<dbReference type="PANTHER" id="PTHR33444:SF2">
    <property type="entry name" value="MARVEL DOMAIN-CONTAINING PROTEIN"/>
    <property type="match status" value="1"/>
</dbReference>
<proteinExistence type="predicted"/>
<keyword evidence="1" id="KW-1133">Transmembrane helix</keyword>
<dbReference type="InterPro" id="IPR040350">
    <property type="entry name" value="TMEM272"/>
</dbReference>
<evidence type="ECO:0000313" key="5">
    <source>
        <dbReference type="EMBL" id="CAF3966862.1"/>
    </source>
</evidence>
<protein>
    <submittedName>
        <fullName evidence="2">Uncharacterized protein</fullName>
    </submittedName>
</protein>
<feature type="transmembrane region" description="Helical" evidence="1">
    <location>
        <begin position="57"/>
        <end position="81"/>
    </location>
</feature>
<dbReference type="Proteomes" id="UP000681720">
    <property type="component" value="Unassembled WGS sequence"/>
</dbReference>
<sequence>MSSKSGKVSYQYPTDKNTDYLIPLKSDCNSLIPTKLQLPENTVSSDPPRPNGFFTSMYFPISLAIYITIPMTQLIVGLVYVGQCPVQQMIVVWMVVSGFFGISLAVIGMIIHTKSRKQSLSLSPYDDHQLYPLIIRVLIPAFILILLFTIIWFFVGQVLIFEVKLRVEFFDPSLPEYCHANLYKTAYILIFINYLIFLLVIILNVLSYVAPPDESDSSKSHEKNKIQLIN</sequence>
<feature type="transmembrane region" description="Helical" evidence="1">
    <location>
        <begin position="90"/>
        <end position="113"/>
    </location>
</feature>
<dbReference type="EMBL" id="CAJOBJ010003476">
    <property type="protein sequence ID" value="CAF3966862.1"/>
    <property type="molecule type" value="Genomic_DNA"/>
</dbReference>
<dbReference type="EMBL" id="CAJNOW010007721">
    <property type="protein sequence ID" value="CAF1521547.1"/>
    <property type="molecule type" value="Genomic_DNA"/>
</dbReference>
<dbReference type="EMBL" id="CAJOBH010002269">
    <property type="protein sequence ID" value="CAF3898056.1"/>
    <property type="molecule type" value="Genomic_DNA"/>
</dbReference>
<evidence type="ECO:0000313" key="4">
    <source>
        <dbReference type="EMBL" id="CAF3898056.1"/>
    </source>
</evidence>
<dbReference type="Proteomes" id="UP000663855">
    <property type="component" value="Unassembled WGS sequence"/>
</dbReference>
<dbReference type="AlphaFoldDB" id="A0A815EKB6"/>
<dbReference type="OrthoDB" id="6157510at2759"/>